<evidence type="ECO:0000313" key="2">
    <source>
        <dbReference type="Proteomes" id="UP000051326"/>
    </source>
</evidence>
<dbReference type="RefSeq" id="WP_058284787.1">
    <property type="nucleotide sequence ID" value="NZ_CP081061.1"/>
</dbReference>
<sequence length="222" mass="25084">MERDSIFTHMQAIEGRFNAEGLTLYVCTNPEELPALLADVGKERVHPMSEVSDEDLRSGRAFWLFLKRQDRCITCISAKSVDLGSKDFGNYFRGLAASRYSGRDGVVERVSQPLVDELRGRLIYFGGIEVAPDERGGIRRLGDFAQYVKLLAATRWDFDWMYTIIAYKHRRLADDYGFNGKYRNAISWADPVPEGLANDQMILGLNAVHFSHIVSSVEPGNL</sequence>
<accession>A0A0P1HVC6</accession>
<gene>
    <name evidence="1" type="ORF">PHA8399_00685</name>
</gene>
<dbReference type="EMBL" id="CYSR01000009">
    <property type="protein sequence ID" value="CUH98571.1"/>
    <property type="molecule type" value="Genomic_DNA"/>
</dbReference>
<proteinExistence type="predicted"/>
<dbReference type="AlphaFoldDB" id="A0A0P1HVC6"/>
<dbReference type="Proteomes" id="UP000051326">
    <property type="component" value="Unassembled WGS sequence"/>
</dbReference>
<evidence type="ECO:0000313" key="1">
    <source>
        <dbReference type="EMBL" id="CUH98571.1"/>
    </source>
</evidence>
<evidence type="ECO:0008006" key="3">
    <source>
        <dbReference type="Google" id="ProtNLM"/>
    </source>
</evidence>
<reference evidence="1 2" key="1">
    <citation type="submission" date="2015-09" db="EMBL/GenBank/DDBJ databases">
        <authorList>
            <consortium name="Swine Surveillance"/>
        </authorList>
    </citation>
    <scope>NUCLEOTIDE SEQUENCE [LARGE SCALE GENOMIC DNA]</scope>
    <source>
        <strain evidence="1 2">CECT 8399</strain>
    </source>
</reference>
<organism evidence="1 2">
    <name type="scientific">Leisingera aquaemixtae</name>
    <dbReference type="NCBI Taxonomy" id="1396826"/>
    <lineage>
        <taxon>Bacteria</taxon>
        <taxon>Pseudomonadati</taxon>
        <taxon>Pseudomonadota</taxon>
        <taxon>Alphaproteobacteria</taxon>
        <taxon>Rhodobacterales</taxon>
        <taxon>Roseobacteraceae</taxon>
        <taxon>Leisingera</taxon>
    </lineage>
</organism>
<protein>
    <recommendedName>
        <fullName evidence="3">N-acetyltransferase domain-containing protein</fullName>
    </recommendedName>
</protein>
<name>A0A0P1HVC6_9RHOB</name>